<evidence type="ECO:0000313" key="10">
    <source>
        <dbReference type="Proteomes" id="UP000715095"/>
    </source>
</evidence>
<feature type="chain" id="PRO_5047289790" evidence="4">
    <location>
        <begin position="21"/>
        <end position="396"/>
    </location>
</feature>
<dbReference type="EMBL" id="JACJJC010000001">
    <property type="protein sequence ID" value="MBM6703129.1"/>
    <property type="molecule type" value="Genomic_DNA"/>
</dbReference>
<reference evidence="9 10" key="1">
    <citation type="journal article" date="2021" name="Sci. Rep.">
        <title>The distribution of antibiotic resistance genes in chicken gut microbiota commensals.</title>
        <authorList>
            <person name="Juricova H."/>
            <person name="Matiasovicova J."/>
            <person name="Kubasova T."/>
            <person name="Cejkova D."/>
            <person name="Rychlik I."/>
        </authorList>
    </citation>
    <scope>NUCLEOTIDE SEQUENCE [LARGE SCALE GENOMIC DNA]</scope>
    <source>
        <strain evidence="9 10">An829</strain>
    </source>
</reference>
<dbReference type="SUPFAM" id="SSF111369">
    <property type="entry name" value="HlyD-like secretion proteins"/>
    <property type="match status" value="1"/>
</dbReference>
<dbReference type="Pfam" id="PF25944">
    <property type="entry name" value="Beta-barrel_RND"/>
    <property type="match status" value="1"/>
</dbReference>
<dbReference type="Gene3D" id="2.40.50.100">
    <property type="match status" value="1"/>
</dbReference>
<dbReference type="PANTHER" id="PTHR30158">
    <property type="entry name" value="ACRA/E-RELATED COMPONENT OF DRUG EFFLUX TRANSPORTER"/>
    <property type="match status" value="1"/>
</dbReference>
<dbReference type="Pfam" id="PF25917">
    <property type="entry name" value="BSH_RND"/>
    <property type="match status" value="1"/>
</dbReference>
<dbReference type="InterPro" id="IPR006143">
    <property type="entry name" value="RND_pump_MFP"/>
</dbReference>
<dbReference type="PROSITE" id="PS51257">
    <property type="entry name" value="PROKAR_LIPOPROTEIN"/>
    <property type="match status" value="1"/>
</dbReference>
<gene>
    <name evidence="9" type="ORF">H6A60_01185</name>
</gene>
<evidence type="ECO:0000256" key="4">
    <source>
        <dbReference type="SAM" id="SignalP"/>
    </source>
</evidence>
<feature type="domain" description="Multidrug resistance protein MdtA-like beta-barrel" evidence="7">
    <location>
        <begin position="216"/>
        <end position="306"/>
    </location>
</feature>
<comment type="caution">
    <text evidence="9">The sequence shown here is derived from an EMBL/GenBank/DDBJ whole genome shotgun (WGS) entry which is preliminary data.</text>
</comment>
<sequence>MLLHRKMLYAALVCAVSATAALTGCKEQGAAGTAAAAREMPPTEVKVVTAKAQPIEIETVLTGRTNAYYVAEVRPQVNGILKKRLFTEGQEVKAGDQLYQIDPAEYEAALKSAEASLAQARATLVQAQADAKRSKALLKVNAVSKQADDAAQAALKTAQASVKAGEAAVVSAKINLDYTKVRSPISGRIARSEFTEGALLSAYQTAALTNVQQLDPIYVDVTQTAEALLRYKREIEQGTLKVNPDGSAPVKLTFADGTTYAQEGKLTFTDVQVDETTGSVRLRAVFPNPNQDLLPGMYVRAKLTEGTRPDGILLHMQSVMRDTRGNAYVYIVTPDNKVEQRMVSVSQTIGTYWLVDSGVKAGERVMYEGFQRTKPGATVNAKEFDPKTLPEPKPIF</sequence>
<dbReference type="Pfam" id="PF25876">
    <property type="entry name" value="HH_MFP_RND"/>
    <property type="match status" value="1"/>
</dbReference>
<evidence type="ECO:0000256" key="3">
    <source>
        <dbReference type="SAM" id="Coils"/>
    </source>
</evidence>
<feature type="domain" description="Multidrug resistance protein MdtA-like alpha-helical hairpin" evidence="5">
    <location>
        <begin position="110"/>
        <end position="179"/>
    </location>
</feature>
<dbReference type="Proteomes" id="UP000715095">
    <property type="component" value="Unassembled WGS sequence"/>
</dbReference>
<evidence type="ECO:0000313" key="9">
    <source>
        <dbReference type="EMBL" id="MBM6703129.1"/>
    </source>
</evidence>
<comment type="similarity">
    <text evidence="2">Belongs to the membrane fusion protein (MFP) (TC 8.A.1) family.</text>
</comment>
<protein>
    <submittedName>
        <fullName evidence="9">Efflux RND transporter periplasmic adaptor subunit</fullName>
    </submittedName>
</protein>
<keyword evidence="4" id="KW-0732">Signal</keyword>
<dbReference type="Gene3D" id="1.10.287.470">
    <property type="entry name" value="Helix hairpin bin"/>
    <property type="match status" value="1"/>
</dbReference>
<evidence type="ECO:0000259" key="7">
    <source>
        <dbReference type="Pfam" id="PF25944"/>
    </source>
</evidence>
<feature type="domain" description="Multidrug resistance protein MdtA-like C-terminal permuted SH3" evidence="8">
    <location>
        <begin position="316"/>
        <end position="372"/>
    </location>
</feature>
<dbReference type="InterPro" id="IPR058627">
    <property type="entry name" value="MdtA-like_C"/>
</dbReference>
<accession>A0ABS2DP53</accession>
<feature type="coiled-coil region" evidence="3">
    <location>
        <begin position="110"/>
        <end position="137"/>
    </location>
</feature>
<evidence type="ECO:0000256" key="1">
    <source>
        <dbReference type="ARBA" id="ARBA00004196"/>
    </source>
</evidence>
<evidence type="ECO:0000256" key="2">
    <source>
        <dbReference type="ARBA" id="ARBA00009477"/>
    </source>
</evidence>
<evidence type="ECO:0000259" key="8">
    <source>
        <dbReference type="Pfam" id="PF25967"/>
    </source>
</evidence>
<feature type="signal peptide" evidence="4">
    <location>
        <begin position="1"/>
        <end position="20"/>
    </location>
</feature>
<feature type="domain" description="Multidrug resistance protein MdtA-like barrel-sandwich hybrid" evidence="6">
    <location>
        <begin position="70"/>
        <end position="209"/>
    </location>
</feature>
<organism evidence="9 10">
    <name type="scientific">Sutterella massiliensis</name>
    <dbReference type="NCBI Taxonomy" id="1816689"/>
    <lineage>
        <taxon>Bacteria</taxon>
        <taxon>Pseudomonadati</taxon>
        <taxon>Pseudomonadota</taxon>
        <taxon>Betaproteobacteria</taxon>
        <taxon>Burkholderiales</taxon>
        <taxon>Sutterellaceae</taxon>
        <taxon>Sutterella</taxon>
    </lineage>
</organism>
<dbReference type="NCBIfam" id="TIGR01730">
    <property type="entry name" value="RND_mfp"/>
    <property type="match status" value="1"/>
</dbReference>
<dbReference type="InterPro" id="IPR058624">
    <property type="entry name" value="MdtA-like_HH"/>
</dbReference>
<keyword evidence="10" id="KW-1185">Reference proteome</keyword>
<dbReference type="InterPro" id="IPR058626">
    <property type="entry name" value="MdtA-like_b-barrel"/>
</dbReference>
<dbReference type="Gene3D" id="2.40.420.20">
    <property type="match status" value="1"/>
</dbReference>
<comment type="subcellular location">
    <subcellularLocation>
        <location evidence="1">Cell envelope</location>
    </subcellularLocation>
</comment>
<keyword evidence="3" id="KW-0175">Coiled coil</keyword>
<dbReference type="PANTHER" id="PTHR30158:SF3">
    <property type="entry name" value="MULTIDRUG EFFLUX PUMP SUBUNIT ACRA-RELATED"/>
    <property type="match status" value="1"/>
</dbReference>
<dbReference type="RefSeq" id="WP_205101509.1">
    <property type="nucleotide sequence ID" value="NZ_JACJJC010000001.1"/>
</dbReference>
<dbReference type="InterPro" id="IPR058625">
    <property type="entry name" value="MdtA-like_BSH"/>
</dbReference>
<dbReference type="Pfam" id="PF25967">
    <property type="entry name" value="RND-MFP_C"/>
    <property type="match status" value="1"/>
</dbReference>
<dbReference type="Gene3D" id="2.40.30.170">
    <property type="match status" value="1"/>
</dbReference>
<evidence type="ECO:0000259" key="6">
    <source>
        <dbReference type="Pfam" id="PF25917"/>
    </source>
</evidence>
<proteinExistence type="inferred from homology"/>
<name>A0ABS2DP53_9BURK</name>
<evidence type="ECO:0000259" key="5">
    <source>
        <dbReference type="Pfam" id="PF25876"/>
    </source>
</evidence>